<name>A0ABV4H4X7_9ACTN</name>
<dbReference type="RefSeq" id="WP_370442549.1">
    <property type="nucleotide sequence ID" value="NZ_JBGFTU010000020.1"/>
</dbReference>
<reference evidence="2 3" key="1">
    <citation type="submission" date="2024-07" db="EMBL/GenBank/DDBJ databases">
        <authorList>
            <person name="Thanompreechachai J."/>
            <person name="Duangmal K."/>
        </authorList>
    </citation>
    <scope>NUCLEOTIDE SEQUENCE [LARGE SCALE GENOMIC DNA]</scope>
    <source>
        <strain evidence="2 3">LSe6-4</strain>
    </source>
</reference>
<feature type="domain" description="DUF8094" evidence="1">
    <location>
        <begin position="52"/>
        <end position="325"/>
    </location>
</feature>
<dbReference type="InterPro" id="IPR058407">
    <property type="entry name" value="DUF8094"/>
</dbReference>
<evidence type="ECO:0000259" key="1">
    <source>
        <dbReference type="Pfam" id="PF26366"/>
    </source>
</evidence>
<evidence type="ECO:0000313" key="3">
    <source>
        <dbReference type="Proteomes" id="UP001565927"/>
    </source>
</evidence>
<dbReference type="EMBL" id="JBGFTU010000020">
    <property type="protein sequence ID" value="MEZ0166329.1"/>
    <property type="molecule type" value="Genomic_DNA"/>
</dbReference>
<keyword evidence="3" id="KW-1185">Reference proteome</keyword>
<dbReference type="PROSITE" id="PS51257">
    <property type="entry name" value="PROKAR_LIPOPROTEIN"/>
    <property type="match status" value="1"/>
</dbReference>
<dbReference type="Proteomes" id="UP001565927">
    <property type="component" value="Unassembled WGS sequence"/>
</dbReference>
<gene>
    <name evidence="2" type="ORF">AB2L27_16330</name>
</gene>
<comment type="caution">
    <text evidence="2">The sequence shown here is derived from an EMBL/GenBank/DDBJ whole genome shotgun (WGS) entry which is preliminary data.</text>
</comment>
<protein>
    <recommendedName>
        <fullName evidence="1">DUF8094 domain-containing protein</fullName>
    </recommendedName>
</protein>
<dbReference type="Pfam" id="PF26366">
    <property type="entry name" value="DUF8094"/>
    <property type="match status" value="1"/>
</dbReference>
<sequence>MTPRPTRHPSHRSSHRRPRALAALACAGVLAGCAQLPTASAPAPTGREPLVVQPAQAGRVVEAATAVLQAASDPATADPAALAARVSGPELDLRTAAHTIAAAGADPAPTGGADDLTAITSILPRDGDFPRWFATVTAPGPDQAPSLVVLRAADARSPYTVWATPTLLPGASLPTLAAPADGVAVVEPEEDTNLPASPAAIATRYGDVLTEGTTSASAGDFAPDAYRAGVETATAAEVASLQAAGGTFTQERSVLPGSVLAVRTRDGGALVVAAYTWSTTSAGPAGGRPGELDPALAALAGTDEALEATVTRQEVVVFSVPPGASGGGGDPEQVQVVAAQSGPVQVATG</sequence>
<organism evidence="2 3">
    <name type="scientific">Kineococcus halophytocola</name>
    <dbReference type="NCBI Taxonomy" id="3234027"/>
    <lineage>
        <taxon>Bacteria</taxon>
        <taxon>Bacillati</taxon>
        <taxon>Actinomycetota</taxon>
        <taxon>Actinomycetes</taxon>
        <taxon>Kineosporiales</taxon>
        <taxon>Kineosporiaceae</taxon>
        <taxon>Kineococcus</taxon>
    </lineage>
</organism>
<proteinExistence type="predicted"/>
<accession>A0ABV4H4X7</accession>
<evidence type="ECO:0000313" key="2">
    <source>
        <dbReference type="EMBL" id="MEZ0166329.1"/>
    </source>
</evidence>